<protein>
    <submittedName>
        <fullName evidence="1">Uncharacterized protein</fullName>
    </submittedName>
</protein>
<comment type="caution">
    <text evidence="1">The sequence shown here is derived from an EMBL/GenBank/DDBJ whole genome shotgun (WGS) entry which is preliminary data.</text>
</comment>
<dbReference type="AlphaFoldDB" id="A0A818GQA5"/>
<dbReference type="EMBL" id="CAJOAY010000027">
    <property type="protein sequence ID" value="CAF3495311.1"/>
    <property type="molecule type" value="Genomic_DNA"/>
</dbReference>
<proteinExistence type="predicted"/>
<sequence length="69" mass="8245">MKKQQAFCESYSAKAQYLCTIDDRLFYMDQDLIERNLDKVIRGSEILHGLSLIKGYLYSLYKYRYADFT</sequence>
<organism evidence="1 2">
    <name type="scientific">Adineta steineri</name>
    <dbReference type="NCBI Taxonomy" id="433720"/>
    <lineage>
        <taxon>Eukaryota</taxon>
        <taxon>Metazoa</taxon>
        <taxon>Spiralia</taxon>
        <taxon>Gnathifera</taxon>
        <taxon>Rotifera</taxon>
        <taxon>Eurotatoria</taxon>
        <taxon>Bdelloidea</taxon>
        <taxon>Adinetida</taxon>
        <taxon>Adinetidae</taxon>
        <taxon>Adineta</taxon>
    </lineage>
</organism>
<evidence type="ECO:0000313" key="2">
    <source>
        <dbReference type="Proteomes" id="UP000663881"/>
    </source>
</evidence>
<dbReference type="Proteomes" id="UP000663881">
    <property type="component" value="Unassembled WGS sequence"/>
</dbReference>
<gene>
    <name evidence="1" type="ORF">OKA104_LOCUS1175</name>
</gene>
<name>A0A818GQA5_9BILA</name>
<accession>A0A818GQA5</accession>
<reference evidence="1" key="1">
    <citation type="submission" date="2021-02" db="EMBL/GenBank/DDBJ databases">
        <authorList>
            <person name="Nowell W R."/>
        </authorList>
    </citation>
    <scope>NUCLEOTIDE SEQUENCE</scope>
</reference>
<evidence type="ECO:0000313" key="1">
    <source>
        <dbReference type="EMBL" id="CAF3495311.1"/>
    </source>
</evidence>